<feature type="compositionally biased region" description="Low complexity" evidence="1">
    <location>
        <begin position="258"/>
        <end position="279"/>
    </location>
</feature>
<dbReference type="KEGG" id="halt:IM660_04400"/>
<feature type="region of interest" description="Disordered" evidence="1">
    <location>
        <begin position="256"/>
        <end position="300"/>
    </location>
</feature>
<evidence type="ECO:0000256" key="1">
    <source>
        <dbReference type="SAM" id="MobiDB-lite"/>
    </source>
</evidence>
<dbReference type="Proteomes" id="UP000593758">
    <property type="component" value="Chromosome"/>
</dbReference>
<organism evidence="3 4">
    <name type="scientific">Ruania alkalisoli</name>
    <dbReference type="NCBI Taxonomy" id="2779775"/>
    <lineage>
        <taxon>Bacteria</taxon>
        <taxon>Bacillati</taxon>
        <taxon>Actinomycetota</taxon>
        <taxon>Actinomycetes</taxon>
        <taxon>Micrococcales</taxon>
        <taxon>Ruaniaceae</taxon>
        <taxon>Ruania</taxon>
    </lineage>
</organism>
<dbReference type="RefSeq" id="WP_193498196.1">
    <property type="nucleotide sequence ID" value="NZ_CP063169.1"/>
</dbReference>
<sequence>MEFAGWVALAIAVMIFGYLLPTAIRSRQVVVDSRVTDRFSGGLRVLARTGEAPPTPTPMSTSRGFLHRTAAEEDRPMHSPVAARPAAADVRRAAAARAARAAAASRRAAAAKRRLVLTLALLALTAAGWTVVGLTPVNVVAGIVPTVAFGGVLVLGRRAAAQAKIADARWAAEIERARKAEQTRAARRPKQPEAKPSSLRIELDPGALMAEHAPEAEERRVDIPAGEGWTPVPVPAPMYTMKPVARRREPVVEDFSQPGAGAEAPTAEGSVPAESAGAEVGSGGGSTAGGAGRAVPAPSVDLQAVLERRRAVGQ</sequence>
<name>A0A7M1SVH4_9MICO</name>
<feature type="transmembrane region" description="Helical" evidence="2">
    <location>
        <begin position="6"/>
        <end position="24"/>
    </location>
</feature>
<reference evidence="3 4" key="1">
    <citation type="submission" date="2020-10" db="EMBL/GenBank/DDBJ databases">
        <title>Haloactinobacterium sp. RN3S43, a bacterium isolated from saline soil.</title>
        <authorList>
            <person name="Sun J.-Q."/>
        </authorList>
    </citation>
    <scope>NUCLEOTIDE SEQUENCE [LARGE SCALE GENOMIC DNA]</scope>
    <source>
        <strain evidence="3 4">RN3S43</strain>
    </source>
</reference>
<dbReference type="EMBL" id="CP063169">
    <property type="protein sequence ID" value="QOR71538.1"/>
    <property type="molecule type" value="Genomic_DNA"/>
</dbReference>
<evidence type="ECO:0000256" key="2">
    <source>
        <dbReference type="SAM" id="Phobius"/>
    </source>
</evidence>
<proteinExistence type="predicted"/>
<dbReference type="AlphaFoldDB" id="A0A7M1SVH4"/>
<protein>
    <submittedName>
        <fullName evidence="3">Uncharacterized protein</fullName>
    </submittedName>
</protein>
<evidence type="ECO:0000313" key="3">
    <source>
        <dbReference type="EMBL" id="QOR71538.1"/>
    </source>
</evidence>
<gene>
    <name evidence="3" type="ORF">IM660_04400</name>
</gene>
<keyword evidence="4" id="KW-1185">Reference proteome</keyword>
<keyword evidence="2" id="KW-0812">Transmembrane</keyword>
<keyword evidence="2" id="KW-0472">Membrane</keyword>
<feature type="compositionally biased region" description="Gly residues" evidence="1">
    <location>
        <begin position="280"/>
        <end position="292"/>
    </location>
</feature>
<evidence type="ECO:0000313" key="4">
    <source>
        <dbReference type="Proteomes" id="UP000593758"/>
    </source>
</evidence>
<accession>A0A7M1SVH4</accession>
<keyword evidence="2" id="KW-1133">Transmembrane helix</keyword>
<feature type="transmembrane region" description="Helical" evidence="2">
    <location>
        <begin position="115"/>
        <end position="132"/>
    </location>
</feature>
<feature type="transmembrane region" description="Helical" evidence="2">
    <location>
        <begin position="138"/>
        <end position="156"/>
    </location>
</feature>
<feature type="region of interest" description="Disordered" evidence="1">
    <location>
        <begin position="180"/>
        <end position="203"/>
    </location>
</feature>